<dbReference type="EMBL" id="FNED01000004">
    <property type="protein sequence ID" value="SDI46644.1"/>
    <property type="molecule type" value="Genomic_DNA"/>
</dbReference>
<dbReference type="EMBL" id="LGUG01000004">
    <property type="protein sequence ID" value="KON94568.1"/>
    <property type="molecule type" value="Genomic_DNA"/>
</dbReference>
<accession>A0A0D1XGP6</accession>
<dbReference type="PANTHER" id="PTHR31446">
    <property type="entry name" value="ACID PHOSPHATASE/VANADIUM-DEPENDENT HALOPEROXIDASE-RELATED PROTEIN"/>
    <property type="match status" value="1"/>
</dbReference>
<dbReference type="OrthoDB" id="9792681at2"/>
<evidence type="ECO:0000313" key="2">
    <source>
        <dbReference type="EMBL" id="KON94568.1"/>
    </source>
</evidence>
<sequence>MLYAIAPFIGWFVAGVMKFCVNYLRFGSEARDRIGNGGFPSNHTTIMTTIVMLIGFREGFATPMFGLGVAVTYIVIIDAMGLRRHVGRHATHLNRMNEKEKAYKKLRESMGHNGIEVLGGLALGSLLGYVLSLLPW</sequence>
<feature type="transmembrane region" description="Helical" evidence="1">
    <location>
        <begin position="62"/>
        <end position="82"/>
    </location>
</feature>
<dbReference type="Proteomes" id="UP000182836">
    <property type="component" value="Unassembled WGS sequence"/>
</dbReference>
<dbReference type="Pfam" id="PF02681">
    <property type="entry name" value="DUF212"/>
    <property type="match status" value="1"/>
</dbReference>
<evidence type="ECO:0000256" key="1">
    <source>
        <dbReference type="SAM" id="Phobius"/>
    </source>
</evidence>
<reference evidence="2 4" key="1">
    <citation type="submission" date="2015-07" db="EMBL/GenBank/DDBJ databases">
        <title>Fjat-14205 dsm 2895.</title>
        <authorList>
            <person name="Liu B."/>
            <person name="Wang J."/>
            <person name="Zhu Y."/>
            <person name="Liu G."/>
            <person name="Chen Q."/>
            <person name="Chen Z."/>
            <person name="Lan J."/>
            <person name="Che J."/>
            <person name="Ge C."/>
            <person name="Shi H."/>
            <person name="Pan Z."/>
            <person name="Liu X."/>
        </authorList>
    </citation>
    <scope>NUCLEOTIDE SEQUENCE [LARGE SCALE GENOMIC DNA]</scope>
    <source>
        <strain evidence="2 4">DSM 2895</strain>
    </source>
</reference>
<dbReference type="AlphaFoldDB" id="A0A0D1XGP6"/>
<evidence type="ECO:0000313" key="5">
    <source>
        <dbReference type="Proteomes" id="UP000182836"/>
    </source>
</evidence>
<gene>
    <name evidence="2" type="ORF">AF333_02730</name>
    <name evidence="3" type="ORF">SAMN04487909_104115</name>
</gene>
<evidence type="ECO:0000313" key="3">
    <source>
        <dbReference type="EMBL" id="SDI46644.1"/>
    </source>
</evidence>
<keyword evidence="1" id="KW-0812">Transmembrane</keyword>
<feature type="transmembrane region" description="Helical" evidence="1">
    <location>
        <begin position="6"/>
        <end position="26"/>
    </location>
</feature>
<reference evidence="3 5" key="2">
    <citation type="submission" date="2016-10" db="EMBL/GenBank/DDBJ databases">
        <authorList>
            <person name="de Groot N.N."/>
        </authorList>
    </citation>
    <scope>NUCLEOTIDE SEQUENCE [LARGE SCALE GENOMIC DNA]</scope>
    <source>
        <strain evidence="3 5">DSM 2895</strain>
    </source>
</reference>
<dbReference type="RefSeq" id="WP_043067614.1">
    <property type="nucleotide sequence ID" value="NZ_BJOA01000211.1"/>
</dbReference>
<name>A0A0D1XGP6_ANEMI</name>
<proteinExistence type="predicted"/>
<protein>
    <submittedName>
        <fullName evidence="2">Acid phosphatase</fullName>
    </submittedName>
</protein>
<dbReference type="PANTHER" id="PTHR31446:SF39">
    <property type="entry name" value="ACID PHOSPHATASE_VANADIUM-DEPENDENT HALOPEROXIDASE-RELATED PROTEIN"/>
    <property type="match status" value="1"/>
</dbReference>
<dbReference type="Proteomes" id="UP000037269">
    <property type="component" value="Unassembled WGS sequence"/>
</dbReference>
<organism evidence="2 4">
    <name type="scientific">Aneurinibacillus migulanus</name>
    <name type="common">Bacillus migulanus</name>
    <dbReference type="NCBI Taxonomy" id="47500"/>
    <lineage>
        <taxon>Bacteria</taxon>
        <taxon>Bacillati</taxon>
        <taxon>Bacillota</taxon>
        <taxon>Bacilli</taxon>
        <taxon>Bacillales</taxon>
        <taxon>Paenibacillaceae</taxon>
        <taxon>Aneurinibacillus group</taxon>
        <taxon>Aneurinibacillus</taxon>
    </lineage>
</organism>
<evidence type="ECO:0000313" key="4">
    <source>
        <dbReference type="Proteomes" id="UP000037269"/>
    </source>
</evidence>
<dbReference type="STRING" id="47500.AF333_02730"/>
<feature type="transmembrane region" description="Helical" evidence="1">
    <location>
        <begin position="114"/>
        <end position="134"/>
    </location>
</feature>
<keyword evidence="1" id="KW-1133">Transmembrane helix</keyword>
<keyword evidence="1" id="KW-0472">Membrane</keyword>
<dbReference type="PATRIC" id="fig|47500.12.peg.6712"/>
<dbReference type="InterPro" id="IPR003832">
    <property type="entry name" value="DUF212"/>
</dbReference>
<keyword evidence="4" id="KW-1185">Reference proteome</keyword>
<feature type="transmembrane region" description="Helical" evidence="1">
    <location>
        <begin position="38"/>
        <end position="56"/>
    </location>
</feature>
<dbReference type="GeneID" id="42304126"/>